<keyword evidence="1" id="KW-0732">Signal</keyword>
<evidence type="ECO:0000313" key="3">
    <source>
        <dbReference type="EMBL" id="KAK7073873.1"/>
    </source>
</evidence>
<dbReference type="Proteomes" id="UP001381693">
    <property type="component" value="Unassembled WGS sequence"/>
</dbReference>
<evidence type="ECO:0000313" key="4">
    <source>
        <dbReference type="Proteomes" id="UP001381693"/>
    </source>
</evidence>
<dbReference type="PANTHER" id="PTHR34717">
    <property type="entry name" value="EG:BACR7A4.20 PROTEIN"/>
    <property type="match status" value="1"/>
</dbReference>
<organism evidence="3 4">
    <name type="scientific">Halocaridina rubra</name>
    <name type="common">Hawaiian red shrimp</name>
    <dbReference type="NCBI Taxonomy" id="373956"/>
    <lineage>
        <taxon>Eukaryota</taxon>
        <taxon>Metazoa</taxon>
        <taxon>Ecdysozoa</taxon>
        <taxon>Arthropoda</taxon>
        <taxon>Crustacea</taxon>
        <taxon>Multicrustacea</taxon>
        <taxon>Malacostraca</taxon>
        <taxon>Eumalacostraca</taxon>
        <taxon>Eucarida</taxon>
        <taxon>Decapoda</taxon>
        <taxon>Pleocyemata</taxon>
        <taxon>Caridea</taxon>
        <taxon>Atyoidea</taxon>
        <taxon>Atyidae</taxon>
        <taxon>Halocaridina</taxon>
    </lineage>
</organism>
<feature type="chain" id="PRO_5043022903" description="DUF7064 domain-containing protein" evidence="1">
    <location>
        <begin position="21"/>
        <end position="418"/>
    </location>
</feature>
<sequence length="418" mass="47751">MSWLLWLMLLGLLAWFMVWSLRIPPPLMGVYSRPSKWYWVKVAVFYALVKLRRWQGGRGEASEKGNVGYGRKSRPSIESMECVQPLTTHPKAIDAVYFNGANANGQYIVAATARRPHGVVNGILYIRLPGVGMLQLPRMPDTLLFGDGEGFGAEGLKINPVKPMAHWKIQYKGAMKIWGDVLSSKEVEMNLEFKSDLPYFDFDTDMDTVAMARSMSREPWSKEYFENLKNAHQTHYEQMGRIEGTVIVDGHPHVLRLDHGMRDHSYGHKREWKLLHRYGLHMFTTEDGDQVNVGIVSQPVTCSQLELGYIYENGKLKPVSSVTLPLWQHGENGHPPAEYAFSFIAGGKEYVVEVFVVEAPEFYMGWEWEARLVERFATFKLNGRKGWGVTEWDYRHHGGRPHVYAASDPAWTKDIVKG</sequence>
<evidence type="ECO:0000256" key="1">
    <source>
        <dbReference type="SAM" id="SignalP"/>
    </source>
</evidence>
<protein>
    <recommendedName>
        <fullName evidence="2">DUF7064 domain-containing protein</fullName>
    </recommendedName>
</protein>
<feature type="signal peptide" evidence="1">
    <location>
        <begin position="1"/>
        <end position="20"/>
    </location>
</feature>
<reference evidence="3 4" key="1">
    <citation type="submission" date="2023-11" db="EMBL/GenBank/DDBJ databases">
        <title>Halocaridina rubra genome assembly.</title>
        <authorList>
            <person name="Smith C."/>
        </authorList>
    </citation>
    <scope>NUCLEOTIDE SEQUENCE [LARGE SCALE GENOMIC DNA]</scope>
    <source>
        <strain evidence="3">EP-1</strain>
        <tissue evidence="3">Whole</tissue>
    </source>
</reference>
<gene>
    <name evidence="3" type="ORF">SK128_024757</name>
</gene>
<evidence type="ECO:0000259" key="2">
    <source>
        <dbReference type="Pfam" id="PF23212"/>
    </source>
</evidence>
<name>A0AAN8X4D4_HALRR</name>
<feature type="domain" description="DUF7064" evidence="2">
    <location>
        <begin position="272"/>
        <end position="392"/>
    </location>
</feature>
<keyword evidence="4" id="KW-1185">Reference proteome</keyword>
<dbReference type="InterPro" id="IPR055492">
    <property type="entry name" value="DUF7064"/>
</dbReference>
<dbReference type="Pfam" id="PF23212">
    <property type="entry name" value="DUF7064"/>
    <property type="match status" value="1"/>
</dbReference>
<comment type="caution">
    <text evidence="3">The sequence shown here is derived from an EMBL/GenBank/DDBJ whole genome shotgun (WGS) entry which is preliminary data.</text>
</comment>
<dbReference type="AlphaFoldDB" id="A0AAN8X4D4"/>
<dbReference type="PANTHER" id="PTHR34717:SF1">
    <property type="entry name" value="EG:BACR7A4.20 PROTEIN"/>
    <property type="match status" value="1"/>
</dbReference>
<accession>A0AAN8X4D4</accession>
<dbReference type="EMBL" id="JAXCGZ010011991">
    <property type="protein sequence ID" value="KAK7073873.1"/>
    <property type="molecule type" value="Genomic_DNA"/>
</dbReference>
<proteinExistence type="predicted"/>